<gene>
    <name evidence="10" type="ORF">PMIN01_01683</name>
</gene>
<evidence type="ECO:0000256" key="1">
    <source>
        <dbReference type="ARBA" id="ARBA00001970"/>
    </source>
</evidence>
<evidence type="ECO:0000256" key="8">
    <source>
        <dbReference type="SAM" id="SignalP"/>
    </source>
</evidence>
<dbReference type="EMBL" id="WJXW01000002">
    <property type="protein sequence ID" value="KAF9739049.1"/>
    <property type="molecule type" value="Genomic_DNA"/>
</dbReference>
<comment type="similarity">
    <text evidence="7">Belongs to the chloroperoxidase family.</text>
</comment>
<keyword evidence="2 10" id="KW-0575">Peroxidase</keyword>
<reference evidence="10" key="1">
    <citation type="journal article" date="2020" name="Mol. Plant Microbe Interact.">
        <title>Genome Sequence of the Biocontrol Agent Coniothyrium minitans strain Conio (IMI 134523).</title>
        <authorList>
            <person name="Patel D."/>
            <person name="Shittu T.A."/>
            <person name="Baroncelli R."/>
            <person name="Muthumeenakshi S."/>
            <person name="Osborne T.H."/>
            <person name="Janganan T.K."/>
            <person name="Sreenivasaprasad S."/>
        </authorList>
    </citation>
    <scope>NUCLEOTIDE SEQUENCE</scope>
    <source>
        <strain evidence="10">Conio</strain>
    </source>
</reference>
<evidence type="ECO:0000313" key="11">
    <source>
        <dbReference type="Proteomes" id="UP000756921"/>
    </source>
</evidence>
<dbReference type="PANTHER" id="PTHR33577:SF9">
    <property type="entry name" value="PEROXIDASE STCC"/>
    <property type="match status" value="1"/>
</dbReference>
<dbReference type="PANTHER" id="PTHR33577">
    <property type="entry name" value="STERIGMATOCYSTIN BIOSYNTHESIS PEROXIDASE STCC-RELATED"/>
    <property type="match status" value="1"/>
</dbReference>
<evidence type="ECO:0000256" key="6">
    <source>
        <dbReference type="ARBA" id="ARBA00023004"/>
    </source>
</evidence>
<dbReference type="Gene3D" id="1.10.489.10">
    <property type="entry name" value="Chloroperoxidase-like"/>
    <property type="match status" value="1"/>
</dbReference>
<keyword evidence="4" id="KW-0479">Metal-binding</keyword>
<protein>
    <submittedName>
        <fullName evidence="10">Sterigmatocystin biosynthesis peroxidase stcC 8</fullName>
    </submittedName>
</protein>
<evidence type="ECO:0000259" key="9">
    <source>
        <dbReference type="PROSITE" id="PS51405"/>
    </source>
</evidence>
<keyword evidence="3" id="KW-0349">Heme</keyword>
<evidence type="ECO:0000256" key="3">
    <source>
        <dbReference type="ARBA" id="ARBA00022617"/>
    </source>
</evidence>
<evidence type="ECO:0000256" key="2">
    <source>
        <dbReference type="ARBA" id="ARBA00022559"/>
    </source>
</evidence>
<feature type="domain" description="Heme haloperoxidase family profile" evidence="9">
    <location>
        <begin position="20"/>
        <end position="229"/>
    </location>
</feature>
<sequence length="244" mass="27105">MKLTILISLASSIAAVATPDIPEWHPPARGELRSPCPGINVLANHGILPRDGRNMNKSLMVDVLQKWYNITEPVTLSLFNQALHETGRPNATTFDMVDIRLHHTPAVDAIEGDGSFSRADFYWGDNYSLNQTIWKQTRSYWKGDTLDVQKFGNAARARYLTSKATNPWFFMDVTKAGTAMSFMANVLGDAEAGTVPTAYVDEWIVLERLPTRWGWSTSKKPTTLESIVKLQAKIYAASGLSGSR</sequence>
<dbReference type="PROSITE" id="PS51405">
    <property type="entry name" value="HEME_HALOPEROXIDASE"/>
    <property type="match status" value="1"/>
</dbReference>
<feature type="chain" id="PRO_5040227126" evidence="8">
    <location>
        <begin position="18"/>
        <end position="244"/>
    </location>
</feature>
<keyword evidence="8" id="KW-0732">Signal</keyword>
<dbReference type="OrthoDB" id="407298at2759"/>
<dbReference type="AlphaFoldDB" id="A0A9P6GP92"/>
<dbReference type="Pfam" id="PF01328">
    <property type="entry name" value="Peroxidase_2"/>
    <property type="match status" value="1"/>
</dbReference>
<comment type="cofactor">
    <cofactor evidence="1">
        <name>heme b</name>
        <dbReference type="ChEBI" id="CHEBI:60344"/>
    </cofactor>
</comment>
<keyword evidence="11" id="KW-1185">Reference proteome</keyword>
<evidence type="ECO:0000256" key="4">
    <source>
        <dbReference type="ARBA" id="ARBA00022723"/>
    </source>
</evidence>
<organism evidence="10 11">
    <name type="scientific">Paraphaeosphaeria minitans</name>
    <dbReference type="NCBI Taxonomy" id="565426"/>
    <lineage>
        <taxon>Eukaryota</taxon>
        <taxon>Fungi</taxon>
        <taxon>Dikarya</taxon>
        <taxon>Ascomycota</taxon>
        <taxon>Pezizomycotina</taxon>
        <taxon>Dothideomycetes</taxon>
        <taxon>Pleosporomycetidae</taxon>
        <taxon>Pleosporales</taxon>
        <taxon>Massarineae</taxon>
        <taxon>Didymosphaeriaceae</taxon>
        <taxon>Paraphaeosphaeria</taxon>
    </lineage>
</organism>
<dbReference type="SUPFAM" id="SSF47571">
    <property type="entry name" value="Cloroperoxidase"/>
    <property type="match status" value="1"/>
</dbReference>
<dbReference type="Proteomes" id="UP000756921">
    <property type="component" value="Unassembled WGS sequence"/>
</dbReference>
<evidence type="ECO:0000256" key="5">
    <source>
        <dbReference type="ARBA" id="ARBA00023002"/>
    </source>
</evidence>
<dbReference type="GO" id="GO:0004601">
    <property type="term" value="F:peroxidase activity"/>
    <property type="evidence" value="ECO:0007669"/>
    <property type="project" value="UniProtKB-KW"/>
</dbReference>
<name>A0A9P6GP92_9PLEO</name>
<evidence type="ECO:0000313" key="10">
    <source>
        <dbReference type="EMBL" id="KAF9739049.1"/>
    </source>
</evidence>
<keyword evidence="5" id="KW-0560">Oxidoreductase</keyword>
<dbReference type="InterPro" id="IPR000028">
    <property type="entry name" value="Chloroperoxidase"/>
</dbReference>
<dbReference type="GO" id="GO:0046872">
    <property type="term" value="F:metal ion binding"/>
    <property type="evidence" value="ECO:0007669"/>
    <property type="project" value="UniProtKB-KW"/>
</dbReference>
<proteinExistence type="inferred from homology"/>
<dbReference type="InterPro" id="IPR036851">
    <property type="entry name" value="Chloroperoxidase-like_sf"/>
</dbReference>
<evidence type="ECO:0000256" key="7">
    <source>
        <dbReference type="ARBA" id="ARBA00025795"/>
    </source>
</evidence>
<comment type="caution">
    <text evidence="10">The sequence shown here is derived from an EMBL/GenBank/DDBJ whole genome shotgun (WGS) entry which is preliminary data.</text>
</comment>
<keyword evidence="6" id="KW-0408">Iron</keyword>
<feature type="signal peptide" evidence="8">
    <location>
        <begin position="1"/>
        <end position="17"/>
    </location>
</feature>
<accession>A0A9P6GP92</accession>